<dbReference type="InterPro" id="IPR005828">
    <property type="entry name" value="MFS_sugar_transport-like"/>
</dbReference>
<comment type="caution">
    <text evidence="10">The sequence shown here is derived from an EMBL/GenBank/DDBJ whole genome shotgun (WGS) entry which is preliminary data.</text>
</comment>
<dbReference type="GO" id="GO:0006817">
    <property type="term" value="P:phosphate ion transport"/>
    <property type="evidence" value="ECO:0007669"/>
    <property type="project" value="UniProtKB-KW"/>
</dbReference>
<evidence type="ECO:0000256" key="7">
    <source>
        <dbReference type="SAM" id="MobiDB-lite"/>
    </source>
</evidence>
<evidence type="ECO:0000256" key="1">
    <source>
        <dbReference type="ARBA" id="ARBA00004141"/>
    </source>
</evidence>
<evidence type="ECO:0000256" key="2">
    <source>
        <dbReference type="ARBA" id="ARBA00022448"/>
    </source>
</evidence>
<feature type="transmembrane region" description="Helical" evidence="8">
    <location>
        <begin position="405"/>
        <end position="424"/>
    </location>
</feature>
<dbReference type="NCBIfam" id="TIGR00887">
    <property type="entry name" value="2A0109"/>
    <property type="match status" value="1"/>
</dbReference>
<keyword evidence="6 8" id="KW-0472">Membrane</keyword>
<keyword evidence="4 8" id="KW-0812">Transmembrane</keyword>
<feature type="transmembrane region" description="Helical" evidence="8">
    <location>
        <begin position="191"/>
        <end position="213"/>
    </location>
</feature>
<comment type="subcellular location">
    <subcellularLocation>
        <location evidence="1">Membrane</location>
        <topology evidence="1">Multi-pass membrane protein</topology>
    </subcellularLocation>
</comment>
<dbReference type="EMBL" id="JAVFHQ010000042">
    <property type="protein sequence ID" value="KAK4542395.1"/>
    <property type="molecule type" value="Genomic_DNA"/>
</dbReference>
<feature type="transmembrane region" description="Helical" evidence="8">
    <location>
        <begin position="123"/>
        <end position="140"/>
    </location>
</feature>
<gene>
    <name evidence="10" type="primary">PHO5</name>
    <name evidence="10" type="ORF">LTR36_006852</name>
</gene>
<feature type="transmembrane region" description="Helical" evidence="8">
    <location>
        <begin position="146"/>
        <end position="170"/>
    </location>
</feature>
<feature type="transmembrane region" description="Helical" evidence="8">
    <location>
        <begin position="507"/>
        <end position="524"/>
    </location>
</feature>
<feature type="transmembrane region" description="Helical" evidence="8">
    <location>
        <begin position="237"/>
        <end position="255"/>
    </location>
</feature>
<dbReference type="GO" id="GO:0005315">
    <property type="term" value="F:phosphate transmembrane transporter activity"/>
    <property type="evidence" value="ECO:0007669"/>
    <property type="project" value="InterPro"/>
</dbReference>
<dbReference type="PROSITE" id="PS00217">
    <property type="entry name" value="SUGAR_TRANSPORT_2"/>
    <property type="match status" value="1"/>
</dbReference>
<dbReference type="InterPro" id="IPR020846">
    <property type="entry name" value="MFS_dom"/>
</dbReference>
<keyword evidence="2" id="KW-0813">Transport</keyword>
<accession>A0AAV9JBV8</accession>
<evidence type="ECO:0000256" key="4">
    <source>
        <dbReference type="ARBA" id="ARBA00022692"/>
    </source>
</evidence>
<reference evidence="10 11" key="1">
    <citation type="submission" date="2021-11" db="EMBL/GenBank/DDBJ databases">
        <title>Black yeast isolated from Biological Soil Crust.</title>
        <authorList>
            <person name="Kurbessoian T."/>
        </authorList>
    </citation>
    <scope>NUCLEOTIDE SEQUENCE [LARGE SCALE GENOMIC DNA]</scope>
    <source>
        <strain evidence="10 11">CCFEE 5522</strain>
    </source>
</reference>
<feature type="transmembrane region" description="Helical" evidence="8">
    <location>
        <begin position="370"/>
        <end position="393"/>
    </location>
</feature>
<protein>
    <submittedName>
        <fullName evidence="10">Acid phosphatase pho5</fullName>
    </submittedName>
</protein>
<feature type="region of interest" description="Disordered" evidence="7">
    <location>
        <begin position="541"/>
        <end position="578"/>
    </location>
</feature>
<feature type="transmembrane region" description="Helical" evidence="8">
    <location>
        <begin position="330"/>
        <end position="350"/>
    </location>
</feature>
<dbReference type="GO" id="GO:0016020">
    <property type="term" value="C:membrane"/>
    <property type="evidence" value="ECO:0007669"/>
    <property type="project" value="UniProtKB-SubCell"/>
</dbReference>
<organism evidence="10 11">
    <name type="scientific">Oleoguttula mirabilis</name>
    <dbReference type="NCBI Taxonomy" id="1507867"/>
    <lineage>
        <taxon>Eukaryota</taxon>
        <taxon>Fungi</taxon>
        <taxon>Dikarya</taxon>
        <taxon>Ascomycota</taxon>
        <taxon>Pezizomycotina</taxon>
        <taxon>Dothideomycetes</taxon>
        <taxon>Dothideomycetidae</taxon>
        <taxon>Mycosphaerellales</taxon>
        <taxon>Teratosphaeriaceae</taxon>
        <taxon>Oleoguttula</taxon>
    </lineage>
</organism>
<sequence>MATRTAGGNAAFHNFHNDYAHIADPNERRRLALAEIDKAPFGWYHVRAIVVAGIGFFTDAYDIFAIGIVTTMLGIVYWHNADTKPGVINANADTAIKVATSGGTVIGQLGFGWLADQVGRKKMYGLELILIIFATVAQSLSADSPALSIVGVVIFWRVLMGVGIGGDYPLSSVITAEFATTKWRGAMMGSVFAMQGIGQFAAGIISLIVTAGFKESLLTAKTQAECGGVCGEAVDKMWRVIIGFGAVPGCIALYYRLTIPETPRYTFDVSRDVVKAGSDIKAYLSSSPEGVPDEINRVQVMRESAPQLEVPKASLRDFFSHYGQWKYGKVLLGTASSWFFLDVAYYGVSLNNSTILQAIGYAKGSTVYEILWRISVGNIILVCAGAIPGYWVTVATVDTIGRKPIQLAGFAILTVLFCVIGFGYHKIGEHGLVACYVLCQFFFNFGPNATTFIVPGECFPTRYRSTSHGISAASGKVGSIIAQVLIGPLRVRGATATSASPWLNHVMQIYALFMLCGCFTTLLIPETKRLTLEQLAGEVPGTPQFDPNNISAGNHHARSGSDPSDEEAHIGEKGVVST</sequence>
<evidence type="ECO:0000313" key="10">
    <source>
        <dbReference type="EMBL" id="KAK4542395.1"/>
    </source>
</evidence>
<proteinExistence type="predicted"/>
<name>A0AAV9JBV8_9PEZI</name>
<evidence type="ECO:0000256" key="6">
    <source>
        <dbReference type="ARBA" id="ARBA00023136"/>
    </source>
</evidence>
<keyword evidence="3" id="KW-0592">Phosphate transport</keyword>
<dbReference type="InterPro" id="IPR005829">
    <property type="entry name" value="Sugar_transporter_CS"/>
</dbReference>
<evidence type="ECO:0000259" key="9">
    <source>
        <dbReference type="PROSITE" id="PS50850"/>
    </source>
</evidence>
<dbReference type="AlphaFoldDB" id="A0AAV9JBV8"/>
<evidence type="ECO:0000256" key="8">
    <source>
        <dbReference type="SAM" id="Phobius"/>
    </source>
</evidence>
<dbReference type="Pfam" id="PF00083">
    <property type="entry name" value="Sugar_tr"/>
    <property type="match status" value="1"/>
</dbReference>
<evidence type="ECO:0000313" key="11">
    <source>
        <dbReference type="Proteomes" id="UP001324427"/>
    </source>
</evidence>
<feature type="domain" description="Major facilitator superfamily (MFS) profile" evidence="9">
    <location>
        <begin position="48"/>
        <end position="528"/>
    </location>
</feature>
<dbReference type="PROSITE" id="PS50850">
    <property type="entry name" value="MFS"/>
    <property type="match status" value="1"/>
</dbReference>
<dbReference type="Gene3D" id="1.20.1250.20">
    <property type="entry name" value="MFS general substrate transporter like domains"/>
    <property type="match status" value="2"/>
</dbReference>
<dbReference type="CDD" id="cd17364">
    <property type="entry name" value="MFS_PhT"/>
    <property type="match status" value="1"/>
</dbReference>
<evidence type="ECO:0000256" key="5">
    <source>
        <dbReference type="ARBA" id="ARBA00022989"/>
    </source>
</evidence>
<dbReference type="InterPro" id="IPR036259">
    <property type="entry name" value="MFS_trans_sf"/>
</dbReference>
<dbReference type="PANTHER" id="PTHR24064">
    <property type="entry name" value="SOLUTE CARRIER FAMILY 22 MEMBER"/>
    <property type="match status" value="1"/>
</dbReference>
<evidence type="ECO:0000256" key="3">
    <source>
        <dbReference type="ARBA" id="ARBA00022592"/>
    </source>
</evidence>
<dbReference type="Proteomes" id="UP001324427">
    <property type="component" value="Unassembled WGS sequence"/>
</dbReference>
<keyword evidence="11" id="KW-1185">Reference proteome</keyword>
<keyword evidence="5 8" id="KW-1133">Transmembrane helix</keyword>
<dbReference type="SUPFAM" id="SSF103473">
    <property type="entry name" value="MFS general substrate transporter"/>
    <property type="match status" value="1"/>
</dbReference>
<dbReference type="InterPro" id="IPR004738">
    <property type="entry name" value="Phos_permease"/>
</dbReference>